<dbReference type="OrthoDB" id="4482102at2"/>
<dbReference type="AlphaFoldDB" id="Q0S158"/>
<gene>
    <name evidence="1" type="ordered locus">RHA1_ro06962</name>
</gene>
<dbReference type="Proteomes" id="UP000008710">
    <property type="component" value="Chromosome"/>
</dbReference>
<name>Q0S158_RHOJR</name>
<protein>
    <submittedName>
        <fullName evidence="1">Uncharacterized protein</fullName>
    </submittedName>
</protein>
<sequence>MGVVTAAQALGRLQHRLAPIPLDLFDDTVMPVLFDKGAPARLAYDWVLIECDKRRRGSVRRRFRSRPCTLRQRSAAVRYALARRQRQILRDTDAALERHRALLRARHRQHTKDTD</sequence>
<dbReference type="RefSeq" id="WP_011598698.1">
    <property type="nucleotide sequence ID" value="NC_008268.1"/>
</dbReference>
<evidence type="ECO:0000313" key="1">
    <source>
        <dbReference type="EMBL" id="ABG98728.1"/>
    </source>
</evidence>
<dbReference type="KEGG" id="rha:RHA1_ro06962"/>
<evidence type="ECO:0000313" key="2">
    <source>
        <dbReference type="Proteomes" id="UP000008710"/>
    </source>
</evidence>
<dbReference type="EMBL" id="CP000431">
    <property type="protein sequence ID" value="ABG98728.1"/>
    <property type="molecule type" value="Genomic_DNA"/>
</dbReference>
<dbReference type="HOGENOM" id="CLU_157260_0_0_11"/>
<reference evidence="2" key="1">
    <citation type="journal article" date="2006" name="Proc. Natl. Acad. Sci. U.S.A.">
        <title>The complete genome of Rhodococcus sp. RHA1 provides insights into a catabolic powerhouse.</title>
        <authorList>
            <person name="McLeod M.P."/>
            <person name="Warren R.L."/>
            <person name="Hsiao W.W.L."/>
            <person name="Araki N."/>
            <person name="Myhre M."/>
            <person name="Fernandes C."/>
            <person name="Miyazawa D."/>
            <person name="Wong W."/>
            <person name="Lillquist A.L."/>
            <person name="Wang D."/>
            <person name="Dosanjh M."/>
            <person name="Hara H."/>
            <person name="Petrescu A."/>
            <person name="Morin R.D."/>
            <person name="Yang G."/>
            <person name="Stott J.M."/>
            <person name="Schein J.E."/>
            <person name="Shin H."/>
            <person name="Smailus D."/>
            <person name="Siddiqui A.S."/>
            <person name="Marra M.A."/>
            <person name="Jones S.J.M."/>
            <person name="Holt R."/>
            <person name="Brinkman F.S.L."/>
            <person name="Miyauchi K."/>
            <person name="Fukuda M."/>
            <person name="Davies J.E."/>
            <person name="Mohn W.W."/>
            <person name="Eltis L.D."/>
        </authorList>
    </citation>
    <scope>NUCLEOTIDE SEQUENCE [LARGE SCALE GENOMIC DNA]</scope>
    <source>
        <strain evidence="2">RHA1</strain>
    </source>
</reference>
<accession>Q0S158</accession>
<proteinExistence type="predicted"/>
<organism evidence="1 2">
    <name type="scientific">Rhodococcus jostii (strain RHA1)</name>
    <dbReference type="NCBI Taxonomy" id="101510"/>
    <lineage>
        <taxon>Bacteria</taxon>
        <taxon>Bacillati</taxon>
        <taxon>Actinomycetota</taxon>
        <taxon>Actinomycetes</taxon>
        <taxon>Mycobacteriales</taxon>
        <taxon>Nocardiaceae</taxon>
        <taxon>Rhodococcus</taxon>
    </lineage>
</organism>